<dbReference type="SUPFAM" id="SSF51735">
    <property type="entry name" value="NAD(P)-binding Rossmann-fold domains"/>
    <property type="match status" value="1"/>
</dbReference>
<dbReference type="OrthoDB" id="9787435at2"/>
<keyword evidence="1" id="KW-0521">NADP</keyword>
<evidence type="ECO:0000256" key="2">
    <source>
        <dbReference type="ARBA" id="ARBA00023002"/>
    </source>
</evidence>
<protein>
    <recommendedName>
        <fullName evidence="3">Alcohol dehydrogenase-like N-terminal domain-containing protein</fullName>
    </recommendedName>
</protein>
<reference evidence="5" key="1">
    <citation type="submission" date="2015-07" db="EMBL/GenBank/DDBJ databases">
        <title>Genome sequencing of Sunxiuqinia dokdonensis strain SK.</title>
        <authorList>
            <person name="Ahn S."/>
            <person name="Kim B.-C."/>
        </authorList>
    </citation>
    <scope>NUCLEOTIDE SEQUENCE [LARGE SCALE GENOMIC DNA]</scope>
    <source>
        <strain evidence="5">SK</strain>
    </source>
</reference>
<dbReference type="EMBL" id="LGIA01000192">
    <property type="protein sequence ID" value="KOH43328.1"/>
    <property type="molecule type" value="Genomic_DNA"/>
</dbReference>
<dbReference type="Gene3D" id="3.90.180.10">
    <property type="entry name" value="Medium-chain alcohol dehydrogenases, catalytic domain"/>
    <property type="match status" value="1"/>
</dbReference>
<dbReference type="InterPro" id="IPR036291">
    <property type="entry name" value="NAD(P)-bd_dom_sf"/>
</dbReference>
<comment type="caution">
    <text evidence="4">The sequence shown here is derived from an EMBL/GenBank/DDBJ whole genome shotgun (WGS) entry which is preliminary data.</text>
</comment>
<accession>A0A0L8V4P5</accession>
<evidence type="ECO:0000256" key="1">
    <source>
        <dbReference type="ARBA" id="ARBA00022857"/>
    </source>
</evidence>
<dbReference type="SUPFAM" id="SSF50129">
    <property type="entry name" value="GroES-like"/>
    <property type="match status" value="1"/>
</dbReference>
<evidence type="ECO:0000259" key="3">
    <source>
        <dbReference type="Pfam" id="PF08240"/>
    </source>
</evidence>
<dbReference type="InterPro" id="IPR013154">
    <property type="entry name" value="ADH-like_N"/>
</dbReference>
<feature type="domain" description="Alcohol dehydrogenase-like N-terminal" evidence="3">
    <location>
        <begin position="50"/>
        <end position="117"/>
    </location>
</feature>
<evidence type="ECO:0000313" key="4">
    <source>
        <dbReference type="EMBL" id="KOH43328.1"/>
    </source>
</evidence>
<dbReference type="GO" id="GO:0070402">
    <property type="term" value="F:NADPH binding"/>
    <property type="evidence" value="ECO:0007669"/>
    <property type="project" value="TreeGrafter"/>
</dbReference>
<evidence type="ECO:0000313" key="5">
    <source>
        <dbReference type="Proteomes" id="UP000036958"/>
    </source>
</evidence>
<dbReference type="STRING" id="1409788.NC99_38880"/>
<dbReference type="Proteomes" id="UP000036958">
    <property type="component" value="Unassembled WGS sequence"/>
</dbReference>
<dbReference type="GO" id="GO:0016651">
    <property type="term" value="F:oxidoreductase activity, acting on NAD(P)H"/>
    <property type="evidence" value="ECO:0007669"/>
    <property type="project" value="TreeGrafter"/>
</dbReference>
<keyword evidence="5" id="KW-1185">Reference proteome</keyword>
<sequence>MNNIVICSNNVVEGSVKYLDHFFLEKVRIPIAIVDQKEPIFLGEENGGNLVLLKKNAFSLNYRDKALLFEFLNRMKKQMSGEDAMYSAIGSEFVGTVIKKGINVTEINVGDRVIPVAPYPFHFNKSLLPGIPSNTSSKRYQLFHKDQLIRIPEHMPDEIAAAFTIAGHTIYNIREKAQIREKENILITSLKSNTSLIFAEAIKNLDCNVYGLTTSDNFGEEFERLGVKKVFKLEKHLTNLMHSQEITQFVRQTGGFDVVFDPFSDLHFGRLIDCMGFNSRYLTCGFSGQCKTVEQNNNEYIGKTLPEAIPYLIIKNISLIGSCLGERRHLKQAINDYISGNFNIPVDSVVSGPELSYFFDRTFNDPARFGKVVYKYDD</sequence>
<dbReference type="RefSeq" id="WP_157625048.1">
    <property type="nucleotide sequence ID" value="NZ_LGIA01000192.1"/>
</dbReference>
<dbReference type="Pfam" id="PF08240">
    <property type="entry name" value="ADH_N"/>
    <property type="match status" value="1"/>
</dbReference>
<name>A0A0L8V4P5_9BACT</name>
<dbReference type="Gene3D" id="3.40.50.720">
    <property type="entry name" value="NAD(P)-binding Rossmann-like Domain"/>
    <property type="match status" value="1"/>
</dbReference>
<dbReference type="InterPro" id="IPR011032">
    <property type="entry name" value="GroES-like_sf"/>
</dbReference>
<keyword evidence="2" id="KW-0560">Oxidoreductase</keyword>
<dbReference type="CDD" id="cd05188">
    <property type="entry name" value="MDR"/>
    <property type="match status" value="1"/>
</dbReference>
<gene>
    <name evidence="4" type="ORF">NC99_38880</name>
</gene>
<dbReference type="PANTHER" id="PTHR48106">
    <property type="entry name" value="QUINONE OXIDOREDUCTASE PIG3-RELATED"/>
    <property type="match status" value="1"/>
</dbReference>
<dbReference type="PANTHER" id="PTHR48106:SF17">
    <property type="entry name" value="ENOYL REDUCTASE (ER) DOMAIN-CONTAINING PROTEIN"/>
    <property type="match status" value="1"/>
</dbReference>
<dbReference type="AlphaFoldDB" id="A0A0L8V4P5"/>
<organism evidence="4 5">
    <name type="scientific">Sunxiuqinia dokdonensis</name>
    <dbReference type="NCBI Taxonomy" id="1409788"/>
    <lineage>
        <taxon>Bacteria</taxon>
        <taxon>Pseudomonadati</taxon>
        <taxon>Bacteroidota</taxon>
        <taxon>Bacteroidia</taxon>
        <taxon>Marinilabiliales</taxon>
        <taxon>Prolixibacteraceae</taxon>
        <taxon>Sunxiuqinia</taxon>
    </lineage>
</organism>
<proteinExistence type="predicted"/>